<proteinExistence type="predicted"/>
<dbReference type="AlphaFoldDB" id="A0AA38ZAS6"/>
<protein>
    <submittedName>
        <fullName evidence="2">Uncharacterized protein</fullName>
    </submittedName>
</protein>
<evidence type="ECO:0000256" key="1">
    <source>
        <dbReference type="SAM" id="MobiDB-lite"/>
    </source>
</evidence>
<reference evidence="2 3" key="1">
    <citation type="journal article" date="2023" name="BMC Biotechnol.">
        <title>Vitis rotundifolia cv Carlos genome sequencing.</title>
        <authorList>
            <person name="Huff M."/>
            <person name="Hulse-Kemp A."/>
            <person name="Scheffler B."/>
            <person name="Youngblood R."/>
            <person name="Simpson S."/>
            <person name="Babiker E."/>
            <person name="Staton M."/>
        </authorList>
    </citation>
    <scope>NUCLEOTIDE SEQUENCE [LARGE SCALE GENOMIC DNA]</scope>
    <source>
        <tissue evidence="2">Leaf</tissue>
    </source>
</reference>
<accession>A0AA38ZAS6</accession>
<feature type="compositionally biased region" description="Low complexity" evidence="1">
    <location>
        <begin position="64"/>
        <end position="75"/>
    </location>
</feature>
<name>A0AA38ZAS6_VITRO</name>
<evidence type="ECO:0000313" key="3">
    <source>
        <dbReference type="Proteomes" id="UP001168098"/>
    </source>
</evidence>
<keyword evidence="3" id="KW-1185">Reference proteome</keyword>
<dbReference type="Proteomes" id="UP001168098">
    <property type="component" value="Unassembled WGS sequence"/>
</dbReference>
<evidence type="ECO:0000313" key="2">
    <source>
        <dbReference type="EMBL" id="KAJ9685400.1"/>
    </source>
</evidence>
<sequence>MNQMGPPMPQGHFMGMNPMHAGSLPTGGVPPPIGSFQGEAQMYAPGGSFNRAPAGQMPMMPGLNPYQSGNPNPSGSGMGTLPSNMGHPSGMAPPPPPPPGPPPHGQPTQ</sequence>
<feature type="compositionally biased region" description="Pro residues" evidence="1">
    <location>
        <begin position="91"/>
        <end position="109"/>
    </location>
</feature>
<feature type="region of interest" description="Disordered" evidence="1">
    <location>
        <begin position="1"/>
        <end position="109"/>
    </location>
</feature>
<gene>
    <name evidence="2" type="ORF">PVL29_017438</name>
</gene>
<organism evidence="2 3">
    <name type="scientific">Vitis rotundifolia</name>
    <name type="common">Muscadine grape</name>
    <dbReference type="NCBI Taxonomy" id="103349"/>
    <lineage>
        <taxon>Eukaryota</taxon>
        <taxon>Viridiplantae</taxon>
        <taxon>Streptophyta</taxon>
        <taxon>Embryophyta</taxon>
        <taxon>Tracheophyta</taxon>
        <taxon>Spermatophyta</taxon>
        <taxon>Magnoliopsida</taxon>
        <taxon>eudicotyledons</taxon>
        <taxon>Gunneridae</taxon>
        <taxon>Pentapetalae</taxon>
        <taxon>rosids</taxon>
        <taxon>Vitales</taxon>
        <taxon>Vitaceae</taxon>
        <taxon>Viteae</taxon>
        <taxon>Vitis</taxon>
    </lineage>
</organism>
<comment type="caution">
    <text evidence="2">The sequence shown here is derived from an EMBL/GenBank/DDBJ whole genome shotgun (WGS) entry which is preliminary data.</text>
</comment>
<dbReference type="EMBL" id="JARBHA010000013">
    <property type="protein sequence ID" value="KAJ9685400.1"/>
    <property type="molecule type" value="Genomic_DNA"/>
</dbReference>